<dbReference type="InterPro" id="IPR013123">
    <property type="entry name" value="SpoU_subst-bd"/>
</dbReference>
<comment type="similarity">
    <text evidence="1">Belongs to the class IV-like SAM-binding methyltransferase superfamily. RNA methyltransferase TrmH family.</text>
</comment>
<dbReference type="Gene3D" id="3.30.1330.30">
    <property type="match status" value="1"/>
</dbReference>
<evidence type="ECO:0000256" key="1">
    <source>
        <dbReference type="ARBA" id="ARBA00007228"/>
    </source>
</evidence>
<dbReference type="Pfam" id="PF00588">
    <property type="entry name" value="SpoU_methylase"/>
    <property type="match status" value="1"/>
</dbReference>
<name>A0ABU8RP36_9ACTN</name>
<dbReference type="Pfam" id="PF22435">
    <property type="entry name" value="MRM3-like_sub_bind"/>
    <property type="match status" value="1"/>
</dbReference>
<dbReference type="PANTHER" id="PTHR43191">
    <property type="entry name" value="RRNA METHYLTRANSFERASE 3"/>
    <property type="match status" value="1"/>
</dbReference>
<evidence type="ECO:0000259" key="5">
    <source>
        <dbReference type="SMART" id="SM00967"/>
    </source>
</evidence>
<keyword evidence="2 6" id="KW-0489">Methyltransferase</keyword>
<evidence type="ECO:0000256" key="3">
    <source>
        <dbReference type="ARBA" id="ARBA00022679"/>
    </source>
</evidence>
<feature type="region of interest" description="Disordered" evidence="4">
    <location>
        <begin position="1"/>
        <end position="28"/>
    </location>
</feature>
<dbReference type="InterPro" id="IPR001537">
    <property type="entry name" value="SpoU_MeTrfase"/>
</dbReference>
<accession>A0ABU8RP36</accession>
<evidence type="ECO:0000313" key="6">
    <source>
        <dbReference type="EMBL" id="MEJ5946830.1"/>
    </source>
</evidence>
<reference evidence="6 7" key="1">
    <citation type="journal article" date="2017" name="Int. J. Syst. Evol. Microbiol.">
        <title>Pseudokineococcus basanitobsidens sp. nov., isolated from volcanic rock.</title>
        <authorList>
            <person name="Lee D.W."/>
            <person name="Park M.Y."/>
            <person name="Kim J.J."/>
            <person name="Kim B.S."/>
        </authorList>
    </citation>
    <scope>NUCLEOTIDE SEQUENCE [LARGE SCALE GENOMIC DNA]</scope>
    <source>
        <strain evidence="6 7">DSM 103726</strain>
    </source>
</reference>
<proteinExistence type="inferred from homology"/>
<dbReference type="CDD" id="cd18095">
    <property type="entry name" value="SpoU-like_rRNA-MTase"/>
    <property type="match status" value="1"/>
</dbReference>
<dbReference type="InterPro" id="IPR051259">
    <property type="entry name" value="rRNA_Methyltransferase"/>
</dbReference>
<dbReference type="GO" id="GO:0032259">
    <property type="term" value="P:methylation"/>
    <property type="evidence" value="ECO:0007669"/>
    <property type="project" value="UniProtKB-KW"/>
</dbReference>
<dbReference type="PANTHER" id="PTHR43191:SF2">
    <property type="entry name" value="RRNA METHYLTRANSFERASE 3, MITOCHONDRIAL"/>
    <property type="match status" value="1"/>
</dbReference>
<comment type="caution">
    <text evidence="6">The sequence shown here is derived from an EMBL/GenBank/DDBJ whole genome shotgun (WGS) entry which is preliminary data.</text>
</comment>
<dbReference type="InterPro" id="IPR029028">
    <property type="entry name" value="Alpha/beta_knot_MTases"/>
</dbReference>
<dbReference type="Proteomes" id="UP001387100">
    <property type="component" value="Unassembled WGS sequence"/>
</dbReference>
<dbReference type="InterPro" id="IPR053888">
    <property type="entry name" value="MRM3-like_sub_bind"/>
</dbReference>
<organism evidence="6 7">
    <name type="scientific">Pseudokineococcus basanitobsidens</name>
    <dbReference type="NCBI Taxonomy" id="1926649"/>
    <lineage>
        <taxon>Bacteria</taxon>
        <taxon>Bacillati</taxon>
        <taxon>Actinomycetota</taxon>
        <taxon>Actinomycetes</taxon>
        <taxon>Kineosporiales</taxon>
        <taxon>Kineosporiaceae</taxon>
        <taxon>Pseudokineococcus</taxon>
    </lineage>
</organism>
<keyword evidence="7" id="KW-1185">Reference proteome</keyword>
<evidence type="ECO:0000313" key="7">
    <source>
        <dbReference type="Proteomes" id="UP001387100"/>
    </source>
</evidence>
<sequence>MRTPDRSSSRAHAVQGRPDADVLTNPRSERVRSVRRLAGRPSRVRAGLFLAEGPQAVREAVRPGPSGTVAAREVYGTVEALARHEDVVADALAAGTVVRPCTAEVLAEMADTVTPQGLVAVCRPVDVPLATALARRPALVAVLAEVRDPGNAGAVLRAADAAGAGAVVLSAGSVDVHNPKCVRSTAGSLFHVDVVVGADLGETVASLRACGAAVLAADGDGPADLDDLADEAERRTGPLAGPVAWLFGTEAQGLSAEQRALADAVVRVPIHGRAESLNLATAATVCLYAAARAHRRLRADAGPRAAGSVGAP</sequence>
<evidence type="ECO:0000256" key="4">
    <source>
        <dbReference type="SAM" id="MobiDB-lite"/>
    </source>
</evidence>
<keyword evidence="3" id="KW-0808">Transferase</keyword>
<dbReference type="EMBL" id="JBBIAA010000035">
    <property type="protein sequence ID" value="MEJ5946830.1"/>
    <property type="molecule type" value="Genomic_DNA"/>
</dbReference>
<dbReference type="InterPro" id="IPR029064">
    <property type="entry name" value="Ribosomal_eL30-like_sf"/>
</dbReference>
<dbReference type="SMART" id="SM00967">
    <property type="entry name" value="SpoU_sub_bind"/>
    <property type="match status" value="1"/>
</dbReference>
<dbReference type="GO" id="GO:0008168">
    <property type="term" value="F:methyltransferase activity"/>
    <property type="evidence" value="ECO:0007669"/>
    <property type="project" value="UniProtKB-KW"/>
</dbReference>
<dbReference type="Gene3D" id="3.40.1280.10">
    <property type="match status" value="1"/>
</dbReference>
<gene>
    <name evidence="6" type="ORF">WDZ17_16155</name>
</gene>
<dbReference type="SUPFAM" id="SSF75217">
    <property type="entry name" value="alpha/beta knot"/>
    <property type="match status" value="1"/>
</dbReference>
<protein>
    <submittedName>
        <fullName evidence="6">RNA methyltransferase</fullName>
    </submittedName>
</protein>
<feature type="domain" description="RNA 2-O ribose methyltransferase substrate binding" evidence="5">
    <location>
        <begin position="50"/>
        <end position="128"/>
    </location>
</feature>
<dbReference type="SUPFAM" id="SSF55315">
    <property type="entry name" value="L30e-like"/>
    <property type="match status" value="1"/>
</dbReference>
<dbReference type="InterPro" id="IPR029026">
    <property type="entry name" value="tRNA_m1G_MTases_N"/>
</dbReference>
<evidence type="ECO:0000256" key="2">
    <source>
        <dbReference type="ARBA" id="ARBA00022603"/>
    </source>
</evidence>